<evidence type="ECO:0000313" key="13">
    <source>
        <dbReference type="Proteomes" id="UP000440732"/>
    </source>
</evidence>
<evidence type="ECO:0000313" key="12">
    <source>
        <dbReference type="Proteomes" id="UP000440367"/>
    </source>
</evidence>
<evidence type="ECO:0000313" key="14">
    <source>
        <dbReference type="Proteomes" id="UP000441208"/>
    </source>
</evidence>
<keyword evidence="10" id="KW-1185">Reference proteome</keyword>
<protein>
    <submittedName>
        <fullName evidence="1">Uncharacterized protein</fullName>
    </submittedName>
</protein>
<evidence type="ECO:0000313" key="4">
    <source>
        <dbReference type="EMBL" id="KAE9121622.1"/>
    </source>
</evidence>
<evidence type="ECO:0000313" key="9">
    <source>
        <dbReference type="Proteomes" id="UP000429523"/>
    </source>
</evidence>
<dbReference type="Proteomes" id="UP000429523">
    <property type="component" value="Unassembled WGS sequence"/>
</dbReference>
<gene>
    <name evidence="7" type="ORF">PF001_g18045</name>
    <name evidence="6" type="ORF">PF002_g20075</name>
    <name evidence="5" type="ORF">PF005_g18787</name>
    <name evidence="4" type="ORF">PF006_g17855</name>
    <name evidence="3" type="ORF">PF007_g18869</name>
    <name evidence="8" type="ORF">PF008_g21021</name>
    <name evidence="1" type="ORF">PF009_g23415</name>
    <name evidence="2" type="ORF">PF011_g12868</name>
</gene>
<dbReference type="Proteomes" id="UP000440732">
    <property type="component" value="Unassembled WGS sequence"/>
</dbReference>
<dbReference type="EMBL" id="QXFZ01001384">
    <property type="protein sequence ID" value="KAE9091455.1"/>
    <property type="molecule type" value="Genomic_DNA"/>
</dbReference>
<dbReference type="EMBL" id="QXFW01000765">
    <property type="protein sequence ID" value="KAE9003518.1"/>
    <property type="molecule type" value="Genomic_DNA"/>
</dbReference>
<dbReference type="EMBL" id="QXGD01001432">
    <property type="protein sequence ID" value="KAE9206252.1"/>
    <property type="molecule type" value="Genomic_DNA"/>
</dbReference>
<evidence type="ECO:0000313" key="11">
    <source>
        <dbReference type="Proteomes" id="UP000437068"/>
    </source>
</evidence>
<evidence type="ECO:0000313" key="2">
    <source>
        <dbReference type="EMBL" id="KAE9003518.1"/>
    </source>
</evidence>
<accession>A0A6A3E634</accession>
<sequence>MRPQPITKSLTSHTTRKAFEWSGNIKTGAVDKLVFNASKAV</sequence>
<dbReference type="AlphaFoldDB" id="A0A6A3E634"/>
<evidence type="ECO:0000313" key="3">
    <source>
        <dbReference type="EMBL" id="KAE9091455.1"/>
    </source>
</evidence>
<dbReference type="Proteomes" id="UP000441208">
    <property type="component" value="Unassembled WGS sequence"/>
</dbReference>
<dbReference type="EMBL" id="QXFY01001845">
    <property type="protein sequence ID" value="KAE9308233.1"/>
    <property type="molecule type" value="Genomic_DNA"/>
</dbReference>
<dbReference type="Proteomes" id="UP000486351">
    <property type="component" value="Unassembled WGS sequence"/>
</dbReference>
<evidence type="ECO:0000313" key="10">
    <source>
        <dbReference type="Proteomes" id="UP000433483"/>
    </source>
</evidence>
<dbReference type="EMBL" id="QXGA01001345">
    <property type="protein sequence ID" value="KAE9121622.1"/>
    <property type="molecule type" value="Genomic_DNA"/>
</dbReference>
<dbReference type="Proteomes" id="UP000440367">
    <property type="component" value="Unassembled WGS sequence"/>
</dbReference>
<reference evidence="9 10" key="1">
    <citation type="submission" date="2018-08" db="EMBL/GenBank/DDBJ databases">
        <title>Genomic investigation of the strawberry pathogen Phytophthora fragariae indicates pathogenicity is determined by transcriptional variation in three key races.</title>
        <authorList>
            <person name="Adams T.M."/>
            <person name="Armitage A.D."/>
            <person name="Sobczyk M.K."/>
            <person name="Bates H.J."/>
            <person name="Dunwell J.M."/>
            <person name="Nellist C.F."/>
            <person name="Harrison R.J."/>
        </authorList>
    </citation>
    <scope>NUCLEOTIDE SEQUENCE [LARGE SCALE GENOMIC DNA]</scope>
    <source>
        <strain evidence="7 11">A4</strain>
        <strain evidence="6 12">BC-1</strain>
        <strain evidence="5 10">NOV-27</strain>
        <strain evidence="4 13">NOV-5</strain>
        <strain evidence="3 14">NOV-71</strain>
        <strain evidence="8 16">NOV-77</strain>
        <strain evidence="1 9">NOV-9</strain>
        <strain evidence="2 15">SCRP245</strain>
    </source>
</reference>
<evidence type="ECO:0000313" key="8">
    <source>
        <dbReference type="EMBL" id="KAE9308233.1"/>
    </source>
</evidence>
<evidence type="ECO:0000313" key="7">
    <source>
        <dbReference type="EMBL" id="KAE9293893.1"/>
    </source>
</evidence>
<dbReference type="EMBL" id="QXGB01001392">
    <property type="protein sequence ID" value="KAE9191561.1"/>
    <property type="molecule type" value="Genomic_DNA"/>
</dbReference>
<evidence type="ECO:0000313" key="5">
    <source>
        <dbReference type="EMBL" id="KAE9191561.1"/>
    </source>
</evidence>
<dbReference type="Proteomes" id="UP000460718">
    <property type="component" value="Unassembled WGS sequence"/>
</dbReference>
<name>A0A6A3E634_9STRA</name>
<evidence type="ECO:0000313" key="6">
    <source>
        <dbReference type="EMBL" id="KAE9206252.1"/>
    </source>
</evidence>
<evidence type="ECO:0000313" key="1">
    <source>
        <dbReference type="EMBL" id="KAE8926390.1"/>
    </source>
</evidence>
<dbReference type="EMBL" id="QXGE01001348">
    <property type="protein sequence ID" value="KAE9293893.1"/>
    <property type="molecule type" value="Genomic_DNA"/>
</dbReference>
<dbReference type="Proteomes" id="UP000433483">
    <property type="component" value="Unassembled WGS sequence"/>
</dbReference>
<dbReference type="Proteomes" id="UP000437068">
    <property type="component" value="Unassembled WGS sequence"/>
</dbReference>
<proteinExistence type="predicted"/>
<dbReference type="EMBL" id="QXGF01002051">
    <property type="protein sequence ID" value="KAE8926390.1"/>
    <property type="molecule type" value="Genomic_DNA"/>
</dbReference>
<organism evidence="1 9">
    <name type="scientific">Phytophthora fragariae</name>
    <dbReference type="NCBI Taxonomy" id="53985"/>
    <lineage>
        <taxon>Eukaryota</taxon>
        <taxon>Sar</taxon>
        <taxon>Stramenopiles</taxon>
        <taxon>Oomycota</taxon>
        <taxon>Peronosporomycetes</taxon>
        <taxon>Peronosporales</taxon>
        <taxon>Peronosporaceae</taxon>
        <taxon>Phytophthora</taxon>
    </lineage>
</organism>
<evidence type="ECO:0000313" key="15">
    <source>
        <dbReference type="Proteomes" id="UP000460718"/>
    </source>
</evidence>
<comment type="caution">
    <text evidence="1">The sequence shown here is derived from an EMBL/GenBank/DDBJ whole genome shotgun (WGS) entry which is preliminary data.</text>
</comment>
<evidence type="ECO:0000313" key="16">
    <source>
        <dbReference type="Proteomes" id="UP000486351"/>
    </source>
</evidence>